<dbReference type="EMBL" id="DROK01000220">
    <property type="protein sequence ID" value="HHI97677.1"/>
    <property type="molecule type" value="Genomic_DNA"/>
</dbReference>
<accession>A0A7V5P0L7</accession>
<protein>
    <submittedName>
        <fullName evidence="1">CooT family nickel-binding protein</fullName>
    </submittedName>
</protein>
<comment type="caution">
    <text evidence="1">The sequence shown here is derived from an EMBL/GenBank/DDBJ whole genome shotgun (WGS) entry which is preliminary data.</text>
</comment>
<reference evidence="1" key="1">
    <citation type="journal article" date="2020" name="mSystems">
        <title>Genome- and Community-Level Interaction Insights into Carbon Utilization and Element Cycling Functions of Hydrothermarchaeota in Hydrothermal Sediment.</title>
        <authorList>
            <person name="Zhou Z."/>
            <person name="Liu Y."/>
            <person name="Xu W."/>
            <person name="Pan J."/>
            <person name="Luo Z.H."/>
            <person name="Li M."/>
        </authorList>
    </citation>
    <scope>NUCLEOTIDE SEQUENCE [LARGE SCALE GENOMIC DNA]</scope>
    <source>
        <strain evidence="1">HyVt-533</strain>
    </source>
</reference>
<dbReference type="Pfam" id="PF10133">
    <property type="entry name" value="CooT"/>
    <property type="match status" value="1"/>
</dbReference>
<dbReference type="InterPro" id="IPR019300">
    <property type="entry name" value="CooT"/>
</dbReference>
<dbReference type="Proteomes" id="UP000886101">
    <property type="component" value="Unassembled WGS sequence"/>
</dbReference>
<gene>
    <name evidence="1" type="ORF">ENJ96_07465</name>
</gene>
<dbReference type="AlphaFoldDB" id="A0A7V5P0L7"/>
<name>A0A7V5P0L7_9BACT</name>
<proteinExistence type="predicted"/>
<evidence type="ECO:0000313" key="1">
    <source>
        <dbReference type="EMBL" id="HHI97677.1"/>
    </source>
</evidence>
<organism evidence="1">
    <name type="scientific">Thermodesulfatator atlanticus</name>
    <dbReference type="NCBI Taxonomy" id="501497"/>
    <lineage>
        <taxon>Bacteria</taxon>
        <taxon>Pseudomonadati</taxon>
        <taxon>Thermodesulfobacteriota</taxon>
        <taxon>Thermodesulfobacteria</taxon>
        <taxon>Thermodesulfobacteriales</taxon>
        <taxon>Thermodesulfatatoraceae</taxon>
        <taxon>Thermodesulfatator</taxon>
    </lineage>
</organism>
<sequence length="67" mass="7860">MCQARVFLVEGDREEEIMRDVVGIEIRPEGILLKSFFDEPKTVAGEIYEIDFLKHRVLIRPKRGKNE</sequence>